<gene>
    <name evidence="3" type="ORF">H9786_08345</name>
</gene>
<dbReference type="NCBIfam" id="TIGR01891">
    <property type="entry name" value="amidohydrolases"/>
    <property type="match status" value="1"/>
</dbReference>
<dbReference type="PANTHER" id="PTHR30575:SF3">
    <property type="entry name" value="PEPTIDASE M20 DIMERISATION DOMAIN-CONTAINING PROTEIN"/>
    <property type="match status" value="1"/>
</dbReference>
<evidence type="ECO:0000256" key="1">
    <source>
        <dbReference type="SAM" id="MobiDB-lite"/>
    </source>
</evidence>
<dbReference type="GO" id="GO:0046657">
    <property type="term" value="P:folic acid catabolic process"/>
    <property type="evidence" value="ECO:0007669"/>
    <property type="project" value="TreeGrafter"/>
</dbReference>
<evidence type="ECO:0000313" key="3">
    <source>
        <dbReference type="EMBL" id="HJB10527.1"/>
    </source>
</evidence>
<dbReference type="GO" id="GO:0005737">
    <property type="term" value="C:cytoplasm"/>
    <property type="evidence" value="ECO:0007669"/>
    <property type="project" value="TreeGrafter"/>
</dbReference>
<dbReference type="GO" id="GO:0016805">
    <property type="term" value="F:dipeptidase activity"/>
    <property type="evidence" value="ECO:0007669"/>
    <property type="project" value="TreeGrafter"/>
</dbReference>
<organism evidence="3 4">
    <name type="scientific">Candidatus Brachybacterium merdavium</name>
    <dbReference type="NCBI Taxonomy" id="2838513"/>
    <lineage>
        <taxon>Bacteria</taxon>
        <taxon>Bacillati</taxon>
        <taxon>Actinomycetota</taxon>
        <taxon>Actinomycetes</taxon>
        <taxon>Micrococcales</taxon>
        <taxon>Dermabacteraceae</taxon>
        <taxon>Brachybacterium</taxon>
    </lineage>
</organism>
<dbReference type="Pfam" id="PF01546">
    <property type="entry name" value="Peptidase_M20"/>
    <property type="match status" value="1"/>
</dbReference>
<sequence>MTTQSCSSPPPLPRPVSDAYPRQLDAEREAAMRTATHPGSEFDGAPAPLHDRLESLIDAGAAEMTTLMLDLAEHPEVAFEEHRSARAIVDVLAAHGIEAQLGVHGLDTAIRAEIGGGVPSSAGAGGTSEADDGHGADDSHGADDGHGAGDAGRDEPSTPTLAILSEYDSLPGIGHGCGHNVIAVMGLGAFLALAQLAEEDPSAVPGKVVFLGTPAEEGHTGKEYMAREGAFDGLDAVVMAHPYGYDLADQVWLGRRTLTVEYHGATAHASAQPYMGRNALDAASLMYQGIGLMRQQTPPSDRIHAVIREGGERASVVPDYAKLDLYARSQAPETLRDLSRRLEDVARGAAMMAGCAVTFTWDHHPPSLPLRTNAAMTGRWVQAQRRRGRDPLPLGVVSTTLAASTDFGNVSFRVPGIHPVIKIAPHEVALHTREFATAAVSELARSAAADGAYGLAATVLDVQHDVRLAEAVAAEFTAAGGAIDVPSYFD</sequence>
<protein>
    <submittedName>
        <fullName evidence="3">M20 family metallopeptidase</fullName>
    </submittedName>
</protein>
<dbReference type="Pfam" id="PF07687">
    <property type="entry name" value="M20_dimer"/>
    <property type="match status" value="1"/>
</dbReference>
<dbReference type="Proteomes" id="UP000823823">
    <property type="component" value="Unassembled WGS sequence"/>
</dbReference>
<dbReference type="CDD" id="cd05672">
    <property type="entry name" value="M20_ACY1L2-like"/>
    <property type="match status" value="1"/>
</dbReference>
<name>A0A9D2LDB4_9MICO</name>
<reference evidence="3" key="2">
    <citation type="submission" date="2021-04" db="EMBL/GenBank/DDBJ databases">
        <authorList>
            <person name="Gilroy R."/>
        </authorList>
    </citation>
    <scope>NUCLEOTIDE SEQUENCE</scope>
    <source>
        <strain evidence="3">ChiHjej13B12-24818</strain>
    </source>
</reference>
<feature type="compositionally biased region" description="Gly residues" evidence="1">
    <location>
        <begin position="117"/>
        <end position="126"/>
    </location>
</feature>
<dbReference type="InterPro" id="IPR052030">
    <property type="entry name" value="Peptidase_M20/M20A_hydrolases"/>
</dbReference>
<dbReference type="PANTHER" id="PTHR30575">
    <property type="entry name" value="PEPTIDASE M20"/>
    <property type="match status" value="1"/>
</dbReference>
<dbReference type="InterPro" id="IPR036264">
    <property type="entry name" value="Bact_exopeptidase_dim_dom"/>
</dbReference>
<evidence type="ECO:0000259" key="2">
    <source>
        <dbReference type="Pfam" id="PF07687"/>
    </source>
</evidence>
<feature type="domain" description="Peptidase M20 dimerisation" evidence="2">
    <location>
        <begin position="256"/>
        <end position="347"/>
    </location>
</feature>
<dbReference type="InterPro" id="IPR017439">
    <property type="entry name" value="Amidohydrolase"/>
</dbReference>
<reference evidence="3" key="1">
    <citation type="journal article" date="2021" name="PeerJ">
        <title>Extensive microbial diversity within the chicken gut microbiome revealed by metagenomics and culture.</title>
        <authorList>
            <person name="Gilroy R."/>
            <person name="Ravi A."/>
            <person name="Getino M."/>
            <person name="Pursley I."/>
            <person name="Horton D.L."/>
            <person name="Alikhan N.F."/>
            <person name="Baker D."/>
            <person name="Gharbi K."/>
            <person name="Hall N."/>
            <person name="Watson M."/>
            <person name="Adriaenssens E.M."/>
            <person name="Foster-Nyarko E."/>
            <person name="Jarju S."/>
            <person name="Secka A."/>
            <person name="Antonio M."/>
            <person name="Oren A."/>
            <person name="Chaudhuri R.R."/>
            <person name="La Ragione R."/>
            <person name="Hildebrand F."/>
            <person name="Pallen M.J."/>
        </authorList>
    </citation>
    <scope>NUCLEOTIDE SEQUENCE</scope>
    <source>
        <strain evidence="3">ChiHjej13B12-24818</strain>
    </source>
</reference>
<feature type="region of interest" description="Disordered" evidence="1">
    <location>
        <begin position="1"/>
        <end position="48"/>
    </location>
</feature>
<feature type="region of interest" description="Disordered" evidence="1">
    <location>
        <begin position="117"/>
        <end position="158"/>
    </location>
</feature>
<dbReference type="EMBL" id="DWZH01000062">
    <property type="protein sequence ID" value="HJB10527.1"/>
    <property type="molecule type" value="Genomic_DNA"/>
</dbReference>
<comment type="caution">
    <text evidence="3">The sequence shown here is derived from an EMBL/GenBank/DDBJ whole genome shotgun (WGS) entry which is preliminary data.</text>
</comment>
<dbReference type="Gene3D" id="3.30.70.360">
    <property type="match status" value="1"/>
</dbReference>
<evidence type="ECO:0000313" key="4">
    <source>
        <dbReference type="Proteomes" id="UP000823823"/>
    </source>
</evidence>
<proteinExistence type="predicted"/>
<feature type="compositionally biased region" description="Basic and acidic residues" evidence="1">
    <location>
        <begin position="131"/>
        <end position="156"/>
    </location>
</feature>
<dbReference type="FunFam" id="3.30.70.360:FF:000004">
    <property type="entry name" value="Peptidase M20 domain-containing protein 2"/>
    <property type="match status" value="1"/>
</dbReference>
<dbReference type="SUPFAM" id="SSF53187">
    <property type="entry name" value="Zn-dependent exopeptidases"/>
    <property type="match status" value="2"/>
</dbReference>
<accession>A0A9D2LDB4</accession>
<dbReference type="InterPro" id="IPR002933">
    <property type="entry name" value="Peptidase_M20"/>
</dbReference>
<dbReference type="SUPFAM" id="SSF55031">
    <property type="entry name" value="Bacterial exopeptidase dimerisation domain"/>
    <property type="match status" value="1"/>
</dbReference>
<dbReference type="InterPro" id="IPR011650">
    <property type="entry name" value="Peptidase_M20_dimer"/>
</dbReference>
<dbReference type="AlphaFoldDB" id="A0A9D2LDB4"/>
<dbReference type="GO" id="GO:0071713">
    <property type="term" value="F:para-aminobenzoyl-glutamate hydrolase activity"/>
    <property type="evidence" value="ECO:0007669"/>
    <property type="project" value="TreeGrafter"/>
</dbReference>
<dbReference type="Gene3D" id="3.40.630.10">
    <property type="entry name" value="Zn peptidases"/>
    <property type="match status" value="1"/>
</dbReference>